<accession>A0ABT1ZAZ8</accession>
<dbReference type="RefSeq" id="WP_258499784.1">
    <property type="nucleotide sequence ID" value="NZ_JANSKA010000010.1"/>
</dbReference>
<protein>
    <submittedName>
        <fullName evidence="1">ABC transporter</fullName>
    </submittedName>
</protein>
<dbReference type="Proteomes" id="UP001204320">
    <property type="component" value="Unassembled WGS sequence"/>
</dbReference>
<dbReference type="EMBL" id="JANSKA010000010">
    <property type="protein sequence ID" value="MCR9037390.1"/>
    <property type="molecule type" value="Genomic_DNA"/>
</dbReference>
<comment type="caution">
    <text evidence="1">The sequence shown here is derived from an EMBL/GenBank/DDBJ whole genome shotgun (WGS) entry which is preliminary data.</text>
</comment>
<organism evidence="1 2">
    <name type="scientific">Tractidigestivibacter montrealensis</name>
    <dbReference type="NCBI Taxonomy" id="2972466"/>
    <lineage>
        <taxon>Bacteria</taxon>
        <taxon>Bacillati</taxon>
        <taxon>Actinomycetota</taxon>
        <taxon>Coriobacteriia</taxon>
        <taxon>Coriobacteriales</taxon>
        <taxon>Atopobiaceae</taxon>
        <taxon>Tractidigestivibacter</taxon>
    </lineage>
</organism>
<sequence>MAKELSIFADKSGDRGGVARHYLLTLVFHNQSDNISSQIEAYEGTLRDSGLPDVPFHSEPLLNGHKAYEGLAIEQRKKILSAFGSFVRHLPISYCAFSYERREVVEPIQLFANMRRDISNFMFDNLAFFQSFDDVKVYYDDGQDVVSRALRDSVGFVLSKGVVERRRTTMTDYRLEQVADYLCTIELAAIKYSAGEDGGTYERFFGGVGAFKRNWLKQARHKRLD</sequence>
<reference evidence="1 2" key="1">
    <citation type="submission" date="2022-08" db="EMBL/GenBank/DDBJ databases">
        <title>Tractidigestivibacter montrealensis type strain KD21.</title>
        <authorList>
            <person name="Diop K."/>
            <person name="Richard C."/>
            <person name="Routy B."/>
        </authorList>
    </citation>
    <scope>NUCLEOTIDE SEQUENCE [LARGE SCALE GENOMIC DNA]</scope>
    <source>
        <strain evidence="1 2">KD21</strain>
    </source>
</reference>
<evidence type="ECO:0000313" key="1">
    <source>
        <dbReference type="EMBL" id="MCR9037390.1"/>
    </source>
</evidence>
<keyword evidence="2" id="KW-1185">Reference proteome</keyword>
<proteinExistence type="predicted"/>
<evidence type="ECO:0000313" key="2">
    <source>
        <dbReference type="Proteomes" id="UP001204320"/>
    </source>
</evidence>
<gene>
    <name evidence="1" type="ORF">NVS32_10585</name>
</gene>
<name>A0ABT1ZAZ8_9ACTN</name>